<dbReference type="EMBL" id="LT670818">
    <property type="protein sequence ID" value="SHH04105.1"/>
    <property type="molecule type" value="Genomic_DNA"/>
</dbReference>
<evidence type="ECO:0000313" key="2">
    <source>
        <dbReference type="EMBL" id="SHH04105.1"/>
    </source>
</evidence>
<evidence type="ECO:0000313" key="3">
    <source>
        <dbReference type="Proteomes" id="UP000190675"/>
    </source>
</evidence>
<protein>
    <submittedName>
        <fullName evidence="2">NAD(P)H-dependent FMN reductase</fullName>
    </submittedName>
</protein>
<dbReference type="InterPro" id="IPR005025">
    <property type="entry name" value="FMN_Rdtase-like_dom"/>
</dbReference>
<dbReference type="AlphaFoldDB" id="A0A1M5PQI9"/>
<reference evidence="2 3" key="1">
    <citation type="submission" date="2016-11" db="EMBL/GenBank/DDBJ databases">
        <authorList>
            <person name="Jaros S."/>
            <person name="Januszkiewicz K."/>
            <person name="Wedrychowicz H."/>
        </authorList>
    </citation>
    <scope>NUCLEOTIDE SEQUENCE [LARGE SCALE GENOMIC DNA]</scope>
    <source>
        <strain evidence="2 3">GAS242</strain>
    </source>
</reference>
<organism evidence="2 3">
    <name type="scientific">Bradyrhizobium erythrophlei</name>
    <dbReference type="NCBI Taxonomy" id="1437360"/>
    <lineage>
        <taxon>Bacteria</taxon>
        <taxon>Pseudomonadati</taxon>
        <taxon>Pseudomonadota</taxon>
        <taxon>Alphaproteobacteria</taxon>
        <taxon>Hyphomicrobiales</taxon>
        <taxon>Nitrobacteraceae</taxon>
        <taxon>Bradyrhizobium</taxon>
    </lineage>
</organism>
<gene>
    <name evidence="2" type="ORF">SAMN05444169_5409</name>
</gene>
<dbReference type="PANTHER" id="PTHR30543">
    <property type="entry name" value="CHROMATE REDUCTASE"/>
    <property type="match status" value="1"/>
</dbReference>
<dbReference type="RefSeq" id="WP_079568574.1">
    <property type="nucleotide sequence ID" value="NZ_LT670818.1"/>
</dbReference>
<dbReference type="InterPro" id="IPR050712">
    <property type="entry name" value="NAD(P)H-dep_reductase"/>
</dbReference>
<dbReference type="Gene3D" id="3.40.50.360">
    <property type="match status" value="1"/>
</dbReference>
<dbReference type="GO" id="GO:0010181">
    <property type="term" value="F:FMN binding"/>
    <property type="evidence" value="ECO:0007669"/>
    <property type="project" value="TreeGrafter"/>
</dbReference>
<dbReference type="GO" id="GO:0005829">
    <property type="term" value="C:cytosol"/>
    <property type="evidence" value="ECO:0007669"/>
    <property type="project" value="TreeGrafter"/>
</dbReference>
<name>A0A1M5PQI9_9BRAD</name>
<dbReference type="Pfam" id="PF03358">
    <property type="entry name" value="FMN_red"/>
    <property type="match status" value="1"/>
</dbReference>
<dbReference type="Proteomes" id="UP000190675">
    <property type="component" value="Chromosome I"/>
</dbReference>
<dbReference type="SUPFAM" id="SSF52218">
    <property type="entry name" value="Flavoproteins"/>
    <property type="match status" value="1"/>
</dbReference>
<sequence>MTVISVIVGSVRQGRFAEKPARWILDHLKKREGVDVRLLDLKDYPMPFFDEPIPPAMPGLPPYEHEVVKRWTQAVAASDGFIIVTPEYNHGPSAVLKNAFDWVYPEWNRKAVTFVGYGSVGGARAIEQLREVAVEMQLAPIRSAVHVPASALFAHFQGQDVTTHLAEQDANANQTIDDLLWWTNALKTACSS</sequence>
<dbReference type="OrthoDB" id="9812295at2"/>
<dbReference type="InterPro" id="IPR029039">
    <property type="entry name" value="Flavoprotein-like_sf"/>
</dbReference>
<dbReference type="GO" id="GO:0016491">
    <property type="term" value="F:oxidoreductase activity"/>
    <property type="evidence" value="ECO:0007669"/>
    <property type="project" value="InterPro"/>
</dbReference>
<feature type="domain" description="NADPH-dependent FMN reductase-like" evidence="1">
    <location>
        <begin position="4"/>
        <end position="148"/>
    </location>
</feature>
<evidence type="ECO:0000259" key="1">
    <source>
        <dbReference type="Pfam" id="PF03358"/>
    </source>
</evidence>
<proteinExistence type="predicted"/>
<dbReference type="PANTHER" id="PTHR30543:SF21">
    <property type="entry name" value="NAD(P)H-DEPENDENT FMN REDUCTASE LOT6"/>
    <property type="match status" value="1"/>
</dbReference>
<accession>A0A1M5PQI9</accession>